<feature type="domain" description="Myb-like" evidence="2">
    <location>
        <begin position="8"/>
        <end position="68"/>
    </location>
</feature>
<dbReference type="InterPro" id="IPR044822">
    <property type="entry name" value="Myb_DNA-bind_4"/>
</dbReference>
<sequence length="329" mass="35485">MMPRGRAWTQQEIACLLAFIGGCRQVTLLMASTSRPNEALWRDISRRLALAGYSRNVAQCRSKWKALKQAFYSEWETRRQQGGGRPAPQAPPHYKTMKRIWEAAGRPVFGERRLPDLGKLPPHEDGGDPEAKPSLSLPQEMAGSKTQDLCGGRRLTCSASACQAADSPLACEGSLRPLPGSPDQPACTAEKDSPETAREEQAAADDGQPSGPDSQGPGIVNLLQSMQQILVQILRTSRQQQLLLESLASDTVSHLHVISDNLVQVGETLHELLLHSHAHSADPYGIRTPLHGGPSQPCSPGAPPASPLLKEEAWLLPAAGFRPHGSAPP</sequence>
<evidence type="ECO:0000313" key="4">
    <source>
        <dbReference type="Proteomes" id="UP001178461"/>
    </source>
</evidence>
<evidence type="ECO:0000313" key="3">
    <source>
        <dbReference type="EMBL" id="CAI5787988.1"/>
    </source>
</evidence>
<organism evidence="3 4">
    <name type="scientific">Podarcis lilfordi</name>
    <name type="common">Lilford's wall lizard</name>
    <dbReference type="NCBI Taxonomy" id="74358"/>
    <lineage>
        <taxon>Eukaryota</taxon>
        <taxon>Metazoa</taxon>
        <taxon>Chordata</taxon>
        <taxon>Craniata</taxon>
        <taxon>Vertebrata</taxon>
        <taxon>Euteleostomi</taxon>
        <taxon>Lepidosauria</taxon>
        <taxon>Squamata</taxon>
        <taxon>Bifurcata</taxon>
        <taxon>Unidentata</taxon>
        <taxon>Episquamata</taxon>
        <taxon>Laterata</taxon>
        <taxon>Lacertibaenia</taxon>
        <taxon>Lacertidae</taxon>
        <taxon>Podarcis</taxon>
    </lineage>
</organism>
<dbReference type="EMBL" id="OX395136">
    <property type="protein sequence ID" value="CAI5787988.1"/>
    <property type="molecule type" value="Genomic_DNA"/>
</dbReference>
<dbReference type="Pfam" id="PF13837">
    <property type="entry name" value="Myb_DNA-bind_4"/>
    <property type="match status" value="1"/>
</dbReference>
<feature type="compositionally biased region" description="Basic and acidic residues" evidence="1">
    <location>
        <begin position="112"/>
        <end position="131"/>
    </location>
</feature>
<evidence type="ECO:0000259" key="2">
    <source>
        <dbReference type="PROSITE" id="PS50090"/>
    </source>
</evidence>
<name>A0AA35PJQ8_9SAUR</name>
<protein>
    <recommendedName>
        <fullName evidence="2">Myb-like domain-containing protein</fullName>
    </recommendedName>
</protein>
<feature type="compositionally biased region" description="Low complexity" evidence="1">
    <location>
        <begin position="205"/>
        <end position="218"/>
    </location>
</feature>
<feature type="region of interest" description="Disordered" evidence="1">
    <location>
        <begin position="290"/>
        <end position="309"/>
    </location>
</feature>
<feature type="region of interest" description="Disordered" evidence="1">
    <location>
        <begin position="112"/>
        <end position="148"/>
    </location>
</feature>
<keyword evidence="4" id="KW-1185">Reference proteome</keyword>
<dbReference type="PROSITE" id="PS51257">
    <property type="entry name" value="PROKAR_LIPOPROTEIN"/>
    <property type="match status" value="1"/>
</dbReference>
<dbReference type="AlphaFoldDB" id="A0AA35PJQ8"/>
<proteinExistence type="predicted"/>
<dbReference type="Proteomes" id="UP001178461">
    <property type="component" value="Chromosome 11"/>
</dbReference>
<gene>
    <name evidence="3" type="ORF">PODLI_1B007669</name>
</gene>
<dbReference type="InterPro" id="IPR001005">
    <property type="entry name" value="SANT/Myb"/>
</dbReference>
<reference evidence="3" key="1">
    <citation type="submission" date="2022-12" db="EMBL/GenBank/DDBJ databases">
        <authorList>
            <person name="Alioto T."/>
            <person name="Alioto T."/>
            <person name="Gomez Garrido J."/>
        </authorList>
    </citation>
    <scope>NUCLEOTIDE SEQUENCE</scope>
</reference>
<feature type="region of interest" description="Disordered" evidence="1">
    <location>
        <begin position="173"/>
        <end position="219"/>
    </location>
</feature>
<accession>A0AA35PJQ8</accession>
<evidence type="ECO:0000256" key="1">
    <source>
        <dbReference type="SAM" id="MobiDB-lite"/>
    </source>
</evidence>
<dbReference type="Gene3D" id="1.10.10.60">
    <property type="entry name" value="Homeodomain-like"/>
    <property type="match status" value="1"/>
</dbReference>
<dbReference type="PROSITE" id="PS50090">
    <property type="entry name" value="MYB_LIKE"/>
    <property type="match status" value="1"/>
</dbReference>
<feature type="compositionally biased region" description="Basic and acidic residues" evidence="1">
    <location>
        <begin position="189"/>
        <end position="201"/>
    </location>
</feature>